<evidence type="ECO:0000256" key="1">
    <source>
        <dbReference type="PROSITE-ProRule" id="PRU00473"/>
    </source>
</evidence>
<evidence type="ECO:0000259" key="3">
    <source>
        <dbReference type="PROSITE" id="PS51123"/>
    </source>
</evidence>
<sequence>MKALALFLSLFFSVGIAAQEQFSVFFDSNKFELKKSENDKLQAWIDAHTQDKIVAINGYTDEDGTTGFNDTLAQKRVNTIFKATHGKVKIRDDFKTRSFGEQHNLSKNKAENRKVTIYFIEAKDLPRENEILGIKPEPPVVKEKPPVFYPKNIVLENPDGSKTEFQLDVAFMKQVGEAKVGEKLKIDNLNFIINTFAVVPESRRKLYELLIVMEKNPSLKIEIQGHLCCMPSDKQDLSTKRAKAIQQFLIKNGIANERITYKGFGSSQPIFPIPEKDEPQRAANRRVEIAIVAN</sequence>
<feature type="domain" description="OmpA-like" evidence="3">
    <location>
        <begin position="180"/>
        <end position="294"/>
    </location>
</feature>
<keyword evidence="5" id="KW-1185">Reference proteome</keyword>
<keyword evidence="2" id="KW-0732">Signal</keyword>
<feature type="signal peptide" evidence="2">
    <location>
        <begin position="1"/>
        <end position="17"/>
    </location>
</feature>
<dbReference type="STRING" id="490189.SAMN02927903_02739"/>
<gene>
    <name evidence="4" type="ORF">SAMN02927903_02739</name>
</gene>
<protein>
    <submittedName>
        <fullName evidence="4">Outer membrane protein OmpA</fullName>
    </submittedName>
</protein>
<organism evidence="4 5">
    <name type="scientific">Flavobacterium caeni</name>
    <dbReference type="NCBI Taxonomy" id="490189"/>
    <lineage>
        <taxon>Bacteria</taxon>
        <taxon>Pseudomonadati</taxon>
        <taxon>Bacteroidota</taxon>
        <taxon>Flavobacteriia</taxon>
        <taxon>Flavobacteriales</taxon>
        <taxon>Flavobacteriaceae</taxon>
        <taxon>Flavobacterium</taxon>
    </lineage>
</organism>
<dbReference type="PROSITE" id="PS51123">
    <property type="entry name" value="OMPA_2"/>
    <property type="match status" value="1"/>
</dbReference>
<dbReference type="RefSeq" id="WP_091145200.1">
    <property type="nucleotide sequence ID" value="NZ_FMVF01000014.1"/>
</dbReference>
<name>A0A1G5JIS9_9FLAO</name>
<dbReference type="GO" id="GO:0016020">
    <property type="term" value="C:membrane"/>
    <property type="evidence" value="ECO:0007669"/>
    <property type="project" value="UniProtKB-UniRule"/>
</dbReference>
<dbReference type="EMBL" id="FMVF01000014">
    <property type="protein sequence ID" value="SCY88283.1"/>
    <property type="molecule type" value="Genomic_DNA"/>
</dbReference>
<proteinExistence type="predicted"/>
<keyword evidence="1" id="KW-0472">Membrane</keyword>
<dbReference type="InterPro" id="IPR036737">
    <property type="entry name" value="OmpA-like_sf"/>
</dbReference>
<dbReference type="PANTHER" id="PTHR30329">
    <property type="entry name" value="STATOR ELEMENT OF FLAGELLAR MOTOR COMPLEX"/>
    <property type="match status" value="1"/>
</dbReference>
<dbReference type="CDD" id="cd07185">
    <property type="entry name" value="OmpA_C-like"/>
    <property type="match status" value="1"/>
</dbReference>
<dbReference type="PANTHER" id="PTHR30329:SF21">
    <property type="entry name" value="LIPOPROTEIN YIAD-RELATED"/>
    <property type="match status" value="1"/>
</dbReference>
<evidence type="ECO:0000313" key="5">
    <source>
        <dbReference type="Proteomes" id="UP000199354"/>
    </source>
</evidence>
<dbReference type="InterPro" id="IPR050330">
    <property type="entry name" value="Bact_OuterMem_StrucFunc"/>
</dbReference>
<feature type="chain" id="PRO_5011591168" evidence="2">
    <location>
        <begin position="18"/>
        <end position="294"/>
    </location>
</feature>
<dbReference type="Gene3D" id="3.30.1330.60">
    <property type="entry name" value="OmpA-like domain"/>
    <property type="match status" value="2"/>
</dbReference>
<dbReference type="Pfam" id="PF00691">
    <property type="entry name" value="OmpA"/>
    <property type="match status" value="2"/>
</dbReference>
<reference evidence="4 5" key="1">
    <citation type="submission" date="2016-10" db="EMBL/GenBank/DDBJ databases">
        <authorList>
            <person name="de Groot N.N."/>
        </authorList>
    </citation>
    <scope>NUCLEOTIDE SEQUENCE [LARGE SCALE GENOMIC DNA]</scope>
    <source>
        <strain evidence="4 5">CGMCC 1.7031</strain>
    </source>
</reference>
<evidence type="ECO:0000256" key="2">
    <source>
        <dbReference type="SAM" id="SignalP"/>
    </source>
</evidence>
<dbReference type="AlphaFoldDB" id="A0A1G5JIS9"/>
<dbReference type="Proteomes" id="UP000199354">
    <property type="component" value="Unassembled WGS sequence"/>
</dbReference>
<dbReference type="SUPFAM" id="SSF103088">
    <property type="entry name" value="OmpA-like"/>
    <property type="match status" value="2"/>
</dbReference>
<evidence type="ECO:0000313" key="4">
    <source>
        <dbReference type="EMBL" id="SCY88283.1"/>
    </source>
</evidence>
<dbReference type="InterPro" id="IPR006665">
    <property type="entry name" value="OmpA-like"/>
</dbReference>
<accession>A0A1G5JIS9</accession>
<dbReference type="OrthoDB" id="9782229at2"/>